<evidence type="ECO:0000313" key="5">
    <source>
        <dbReference type="Proteomes" id="UP000440713"/>
    </source>
</evidence>
<evidence type="ECO:0000256" key="3">
    <source>
        <dbReference type="SAM" id="Phobius"/>
    </source>
</evidence>
<feature type="coiled-coil region" evidence="1">
    <location>
        <begin position="52"/>
        <end position="101"/>
    </location>
</feature>
<evidence type="ECO:0000256" key="1">
    <source>
        <dbReference type="SAM" id="Coils"/>
    </source>
</evidence>
<dbReference type="InterPro" id="IPR024623">
    <property type="entry name" value="YtxH"/>
</dbReference>
<sequence length="135" mass="15294">MIINAIKRKRQEIIRSRRRRKIANIAKYSLPGLVIGVGCGLLLAPKSGKETIQKIKSDVGNTKENLENKSKKIVKSVGSSIENKRAKIAESKKRIKEYFDKNNDLIEIKASFVKEPDEIEKSNSEPDESELKDNK</sequence>
<dbReference type="Proteomes" id="UP000440713">
    <property type="component" value="Unassembled WGS sequence"/>
</dbReference>
<feature type="region of interest" description="Disordered" evidence="2">
    <location>
        <begin position="116"/>
        <end position="135"/>
    </location>
</feature>
<keyword evidence="3" id="KW-0472">Membrane</keyword>
<dbReference type="AlphaFoldDB" id="A0A6N7X0X2"/>
<dbReference type="RefSeq" id="WP_154537154.1">
    <property type="nucleotide sequence ID" value="NZ_JAQYHJ010000111.1"/>
</dbReference>
<reference evidence="4 5" key="1">
    <citation type="submission" date="2019-08" db="EMBL/GenBank/DDBJ databases">
        <title>In-depth cultivation of the pig gut microbiome towards novel bacterial diversity and tailored functional studies.</title>
        <authorList>
            <person name="Wylensek D."/>
            <person name="Hitch T.C.A."/>
            <person name="Clavel T."/>
        </authorList>
    </citation>
    <scope>NUCLEOTIDE SEQUENCE [LARGE SCALE GENOMIC DNA]</scope>
    <source>
        <strain evidence="4 5">WCA-SAB-591-4A-A</strain>
    </source>
</reference>
<name>A0A6N7X0X2_9FIRM</name>
<dbReference type="EMBL" id="VUNE01000001">
    <property type="protein sequence ID" value="MST61771.1"/>
    <property type="molecule type" value="Genomic_DNA"/>
</dbReference>
<keyword evidence="5" id="KW-1185">Reference proteome</keyword>
<feature type="transmembrane region" description="Helical" evidence="3">
    <location>
        <begin position="25"/>
        <end position="44"/>
    </location>
</feature>
<evidence type="ECO:0000256" key="2">
    <source>
        <dbReference type="SAM" id="MobiDB-lite"/>
    </source>
</evidence>
<comment type="caution">
    <text evidence="4">The sequence shown here is derived from an EMBL/GenBank/DDBJ whole genome shotgun (WGS) entry which is preliminary data.</text>
</comment>
<keyword evidence="3" id="KW-1133">Transmembrane helix</keyword>
<keyword evidence="1" id="KW-0175">Coiled coil</keyword>
<keyword evidence="3" id="KW-0812">Transmembrane</keyword>
<organism evidence="4 5">
    <name type="scientific">Peptostreptococcus porci</name>
    <dbReference type="NCBI Taxonomy" id="2652282"/>
    <lineage>
        <taxon>Bacteria</taxon>
        <taxon>Bacillati</taxon>
        <taxon>Bacillota</taxon>
        <taxon>Clostridia</taxon>
        <taxon>Peptostreptococcales</taxon>
        <taxon>Peptostreptococcaceae</taxon>
        <taxon>Peptostreptococcus</taxon>
    </lineage>
</organism>
<accession>A0A6N7X0X2</accession>
<gene>
    <name evidence="4" type="ORF">FYJ71_02130</name>
</gene>
<protein>
    <submittedName>
        <fullName evidence="4">YtxH domain-containing protein</fullName>
    </submittedName>
</protein>
<dbReference type="Pfam" id="PF12732">
    <property type="entry name" value="YtxH"/>
    <property type="match status" value="1"/>
</dbReference>
<evidence type="ECO:0000313" key="4">
    <source>
        <dbReference type="EMBL" id="MST61771.1"/>
    </source>
</evidence>
<proteinExistence type="predicted"/>